<reference evidence="1 2" key="1">
    <citation type="submission" date="2016-07" db="EMBL/GenBank/DDBJ databases">
        <title>Pervasive Adenine N6-methylation of Active Genes in Fungi.</title>
        <authorList>
            <consortium name="DOE Joint Genome Institute"/>
            <person name="Mondo S.J."/>
            <person name="Dannebaum R.O."/>
            <person name="Kuo R.C."/>
            <person name="Labutti K."/>
            <person name="Haridas S."/>
            <person name="Kuo A."/>
            <person name="Salamov A."/>
            <person name="Ahrendt S.R."/>
            <person name="Lipzen A."/>
            <person name="Sullivan W."/>
            <person name="Andreopoulos W.B."/>
            <person name="Clum A."/>
            <person name="Lindquist E."/>
            <person name="Daum C."/>
            <person name="Ramamoorthy G.K."/>
            <person name="Gryganskyi A."/>
            <person name="Culley D."/>
            <person name="Magnuson J.K."/>
            <person name="James T.Y."/>
            <person name="O'Malley M.A."/>
            <person name="Stajich J.E."/>
            <person name="Spatafora J.W."/>
            <person name="Visel A."/>
            <person name="Grigoriev I.V."/>
        </authorList>
    </citation>
    <scope>NUCLEOTIDE SEQUENCE [LARGE SCALE GENOMIC DNA]</scope>
    <source>
        <strain evidence="1 2">CBS 129021</strain>
    </source>
</reference>
<protein>
    <submittedName>
        <fullName evidence="1">Uncharacterized protein</fullName>
    </submittedName>
</protein>
<dbReference type="EMBL" id="MCFJ01000014">
    <property type="protein sequence ID" value="ORY59113.1"/>
    <property type="molecule type" value="Genomic_DNA"/>
</dbReference>
<dbReference type="AlphaFoldDB" id="A0A1Y2DIQ6"/>
<dbReference type="RefSeq" id="XP_040711807.1">
    <property type="nucleotide sequence ID" value="XM_040854812.1"/>
</dbReference>
<dbReference type="PANTHER" id="PTHR38790">
    <property type="entry name" value="2EXR DOMAIN-CONTAINING PROTEIN-RELATED"/>
    <property type="match status" value="1"/>
</dbReference>
<dbReference type="GeneID" id="63771024"/>
<organism evidence="1 2">
    <name type="scientific">Pseudomassariella vexata</name>
    <dbReference type="NCBI Taxonomy" id="1141098"/>
    <lineage>
        <taxon>Eukaryota</taxon>
        <taxon>Fungi</taxon>
        <taxon>Dikarya</taxon>
        <taxon>Ascomycota</taxon>
        <taxon>Pezizomycotina</taxon>
        <taxon>Sordariomycetes</taxon>
        <taxon>Xylariomycetidae</taxon>
        <taxon>Amphisphaeriales</taxon>
        <taxon>Pseudomassariaceae</taxon>
        <taxon>Pseudomassariella</taxon>
    </lineage>
</organism>
<gene>
    <name evidence="1" type="ORF">BCR38DRAFT_325823</name>
</gene>
<evidence type="ECO:0000313" key="2">
    <source>
        <dbReference type="Proteomes" id="UP000193689"/>
    </source>
</evidence>
<comment type="caution">
    <text evidence="1">The sequence shown here is derived from an EMBL/GenBank/DDBJ whole genome shotgun (WGS) entry which is preliminary data.</text>
</comment>
<keyword evidence="2" id="KW-1185">Reference proteome</keyword>
<dbReference type="Proteomes" id="UP000193689">
    <property type="component" value="Unassembled WGS sequence"/>
</dbReference>
<name>A0A1Y2DIQ6_9PEZI</name>
<dbReference type="InParanoid" id="A0A1Y2DIQ6"/>
<feature type="non-terminal residue" evidence="1">
    <location>
        <position position="257"/>
    </location>
</feature>
<dbReference type="PANTHER" id="PTHR38790:SF4">
    <property type="entry name" value="2EXR DOMAIN-CONTAINING PROTEIN"/>
    <property type="match status" value="1"/>
</dbReference>
<accession>A0A1Y2DIQ6</accession>
<dbReference type="OrthoDB" id="5413827at2759"/>
<proteinExistence type="predicted"/>
<feature type="non-terminal residue" evidence="1">
    <location>
        <position position="1"/>
    </location>
</feature>
<evidence type="ECO:0000313" key="1">
    <source>
        <dbReference type="EMBL" id="ORY59113.1"/>
    </source>
</evidence>
<sequence>PLMSLPLEVRLQVHRWAHLMNDVKANKNPQRISGSRAHPSGTGLPQEMRVVPAWSSPAALVVLDKIPGAVTSKDKKPEPAQTDNLSAPYRPFCGLPTALLQINKQIYYECRELPFRENEFAFVNTLSSGLWSARSFMQGLERWQKQAVSFVRLEILLHDLTGEPATKWLELCEQWSSRLRGLRLVIASAEGEYTRPGSRGEASKVPAKSANGEAQMSIERGLKMLSHLEYLEVELRLVNWDGAMKRNWCKNLETTLN</sequence>